<comment type="caution">
    <text evidence="1">The sequence shown here is derived from an EMBL/GenBank/DDBJ whole genome shotgun (WGS) entry which is preliminary data.</text>
</comment>
<reference evidence="1 2" key="1">
    <citation type="journal article" date="2019" name="Environ. Microbiol.">
        <title>Species interactions and distinct microbial communities in high Arctic permafrost affected cryosols are associated with the CH4 and CO2 gas fluxes.</title>
        <authorList>
            <person name="Altshuler I."/>
            <person name="Hamel J."/>
            <person name="Turney S."/>
            <person name="Magnuson E."/>
            <person name="Levesque R."/>
            <person name="Greer C."/>
            <person name="Whyte L.G."/>
        </authorList>
    </citation>
    <scope>NUCLEOTIDE SEQUENCE [LARGE SCALE GENOMIC DNA]</scope>
    <source>
        <strain evidence="1 2">S13Y</strain>
    </source>
</reference>
<protein>
    <submittedName>
        <fullName evidence="1">Uncharacterized protein</fullName>
    </submittedName>
</protein>
<name>A0A502C542_9GAMM</name>
<evidence type="ECO:0000313" key="1">
    <source>
        <dbReference type="EMBL" id="TPG08287.1"/>
    </source>
</evidence>
<dbReference type="AlphaFoldDB" id="A0A502C542"/>
<keyword evidence="2" id="KW-1185">Reference proteome</keyword>
<evidence type="ECO:0000313" key="2">
    <source>
        <dbReference type="Proteomes" id="UP000319486"/>
    </source>
</evidence>
<accession>A0A502C542</accession>
<dbReference type="RefSeq" id="WP_140652815.1">
    <property type="nucleotide sequence ID" value="NZ_RCZO01000006.1"/>
</dbReference>
<organism evidence="1 2">
    <name type="scientific">Rhodanobacter glycinis</name>
    <dbReference type="NCBI Taxonomy" id="582702"/>
    <lineage>
        <taxon>Bacteria</taxon>
        <taxon>Pseudomonadati</taxon>
        <taxon>Pseudomonadota</taxon>
        <taxon>Gammaproteobacteria</taxon>
        <taxon>Lysobacterales</taxon>
        <taxon>Rhodanobacteraceae</taxon>
        <taxon>Rhodanobacter</taxon>
    </lineage>
</organism>
<sequence>MQGFWLKFTDGSAGYCEGSNAYDAKVIAEKLTGKTVSGETYKPDAKTLPYPASPVIWQLDHPVTGKCPAFCFKPNQCAGHGSCPQDYSCTE</sequence>
<dbReference type="Proteomes" id="UP000319486">
    <property type="component" value="Unassembled WGS sequence"/>
</dbReference>
<dbReference type="EMBL" id="RCZO01000006">
    <property type="protein sequence ID" value="TPG08287.1"/>
    <property type="molecule type" value="Genomic_DNA"/>
</dbReference>
<proteinExistence type="predicted"/>
<gene>
    <name evidence="1" type="ORF">EAH88_11680</name>
</gene>